<proteinExistence type="predicted"/>
<dbReference type="EMBL" id="JARBDR010000640">
    <property type="protein sequence ID" value="KAJ8310708.1"/>
    <property type="molecule type" value="Genomic_DNA"/>
</dbReference>
<keyword evidence="2" id="KW-1185">Reference proteome</keyword>
<dbReference type="Proteomes" id="UP001217089">
    <property type="component" value="Unassembled WGS sequence"/>
</dbReference>
<gene>
    <name evidence="1" type="ORF">KUTeg_012573</name>
</gene>
<comment type="caution">
    <text evidence="1">The sequence shown here is derived from an EMBL/GenBank/DDBJ whole genome shotgun (WGS) entry which is preliminary data.</text>
</comment>
<protein>
    <submittedName>
        <fullName evidence="1">Uncharacterized protein</fullName>
    </submittedName>
</protein>
<evidence type="ECO:0000313" key="1">
    <source>
        <dbReference type="EMBL" id="KAJ8310708.1"/>
    </source>
</evidence>
<reference evidence="1 2" key="1">
    <citation type="submission" date="2022-12" db="EMBL/GenBank/DDBJ databases">
        <title>Chromosome-level genome of Tegillarca granosa.</title>
        <authorList>
            <person name="Kim J."/>
        </authorList>
    </citation>
    <scope>NUCLEOTIDE SEQUENCE [LARGE SCALE GENOMIC DNA]</scope>
    <source>
        <strain evidence="1">Teg-2019</strain>
        <tissue evidence="1">Adductor muscle</tissue>
    </source>
</reference>
<sequence>MEAWRKLRVILMTEKEAIIYCIYMNEIPDDTGLWSDQEQWTPTLIRNDLYQTPYRLIVDSGQPCAKSAEEKYNNSIMKLQSRLSALELQLQSKLL</sequence>
<evidence type="ECO:0000313" key="2">
    <source>
        <dbReference type="Proteomes" id="UP001217089"/>
    </source>
</evidence>
<name>A0ABQ9F561_TEGGR</name>
<organism evidence="1 2">
    <name type="scientific">Tegillarca granosa</name>
    <name type="common">Malaysian cockle</name>
    <name type="synonym">Anadara granosa</name>
    <dbReference type="NCBI Taxonomy" id="220873"/>
    <lineage>
        <taxon>Eukaryota</taxon>
        <taxon>Metazoa</taxon>
        <taxon>Spiralia</taxon>
        <taxon>Lophotrochozoa</taxon>
        <taxon>Mollusca</taxon>
        <taxon>Bivalvia</taxon>
        <taxon>Autobranchia</taxon>
        <taxon>Pteriomorphia</taxon>
        <taxon>Arcoida</taxon>
        <taxon>Arcoidea</taxon>
        <taxon>Arcidae</taxon>
        <taxon>Tegillarca</taxon>
    </lineage>
</organism>
<accession>A0ABQ9F561</accession>